<gene>
    <name evidence="2" type="ORF">MICPUN_63324</name>
</gene>
<name>C1FIJ7_MICCC</name>
<feature type="region of interest" description="Disordered" evidence="1">
    <location>
        <begin position="578"/>
        <end position="613"/>
    </location>
</feature>
<dbReference type="RefSeq" id="XP_002509181.1">
    <property type="nucleotide sequence ID" value="XM_002509135.1"/>
</dbReference>
<dbReference type="KEGG" id="mis:MICPUN_63324"/>
<dbReference type="EMBL" id="CP001577">
    <property type="protein sequence ID" value="ACO70439.1"/>
    <property type="molecule type" value="Genomic_DNA"/>
</dbReference>
<proteinExistence type="predicted"/>
<organism evidence="2 3">
    <name type="scientific">Micromonas commoda (strain RCC299 / NOUM17 / CCMP2709)</name>
    <name type="common">Picoplanktonic green alga</name>
    <dbReference type="NCBI Taxonomy" id="296587"/>
    <lineage>
        <taxon>Eukaryota</taxon>
        <taxon>Viridiplantae</taxon>
        <taxon>Chlorophyta</taxon>
        <taxon>Mamiellophyceae</taxon>
        <taxon>Mamiellales</taxon>
        <taxon>Mamiellaceae</taxon>
        <taxon>Micromonas</taxon>
    </lineage>
</organism>
<dbReference type="InParanoid" id="C1FIJ7"/>
<dbReference type="Proteomes" id="UP000002009">
    <property type="component" value="Chromosome 12"/>
</dbReference>
<dbReference type="AlphaFoldDB" id="C1FIJ7"/>
<evidence type="ECO:0000256" key="1">
    <source>
        <dbReference type="SAM" id="MobiDB-lite"/>
    </source>
</evidence>
<sequence>MTTEPTETEALLKKEASPSPEPAAKSARVGGYVKAGLALAGVIGVCALGAAFQGDLRVAYRMAAGDRTASLAGHAGSTHRYISHSNRPGGLFNTCEGKCPAVSVDFDAVGNEPGHAADRKAHLYVIGDTTDRLWHDGFCNDMLTSTERCPYRCAVPEPAALPGNVVPYMCDDPASDTCAAEIAAVDRCCESKWMPNGAKAYQCCVTTAQATTATACRPRRYATGGGTAGFLHVLGAAPEGVLGDSYFSARDSTDPPPLGSFQSYASPDATRDRIARGLRAFVRWNLRDGAQPRPIVTSIQSNAQETWREAAGRARLVAREVGETRDGDDVNVFASKSEEDAFVASYADGLRAAIRQVRNILDEENVGEEKEWESGPLEELPMAGDNARLAAVGYQPSSSREAVTAVTATQQQQPATQQIAVAPHVDKVPAPGEPIVLVSPEDPAMSQAERDAAAKKLEEDTKYWAELQRSADAAMDPASRHILRGAVGERAPGDPVSAAAANAAAAAAAYAAANAGAAASLGAIPTELMRSNGNMGSDTDIRAERIVLNPGADADAMQRAFANVEKAEQARLAGHYVGTRGDEDDDAASDASAAGAGASASGAGQSAAAPAPHVAVGNSGSDCVVLRTADAKEAGPTTIGVPSSMRESVERLRRRLNDATVGVGEEMNVPVYRWDERNEGRVIPGLGQYMEDGHHQTFASSMAHVRLFKQFVGEKLPAHCRLA</sequence>
<feature type="region of interest" description="Disordered" evidence="1">
    <location>
        <begin position="1"/>
        <end position="24"/>
    </location>
</feature>
<evidence type="ECO:0000313" key="2">
    <source>
        <dbReference type="EMBL" id="ACO70439.1"/>
    </source>
</evidence>
<feature type="compositionally biased region" description="Low complexity" evidence="1">
    <location>
        <begin position="589"/>
        <end position="611"/>
    </location>
</feature>
<keyword evidence="3" id="KW-1185">Reference proteome</keyword>
<reference evidence="2 3" key="1">
    <citation type="journal article" date="2009" name="Science">
        <title>Green evolution and dynamic adaptations revealed by genomes of the marine picoeukaryotes Micromonas.</title>
        <authorList>
            <person name="Worden A.Z."/>
            <person name="Lee J.H."/>
            <person name="Mock T."/>
            <person name="Rouze P."/>
            <person name="Simmons M.P."/>
            <person name="Aerts A.L."/>
            <person name="Allen A.E."/>
            <person name="Cuvelier M.L."/>
            <person name="Derelle E."/>
            <person name="Everett M.V."/>
            <person name="Foulon E."/>
            <person name="Grimwood J."/>
            <person name="Gundlach H."/>
            <person name="Henrissat B."/>
            <person name="Napoli C."/>
            <person name="McDonald S.M."/>
            <person name="Parker M.S."/>
            <person name="Rombauts S."/>
            <person name="Salamov A."/>
            <person name="Von Dassow P."/>
            <person name="Badger J.H."/>
            <person name="Coutinho P.M."/>
            <person name="Demir E."/>
            <person name="Dubchak I."/>
            <person name="Gentemann C."/>
            <person name="Eikrem W."/>
            <person name="Gready J.E."/>
            <person name="John U."/>
            <person name="Lanier W."/>
            <person name="Lindquist E.A."/>
            <person name="Lucas S."/>
            <person name="Mayer K.F."/>
            <person name="Moreau H."/>
            <person name="Not F."/>
            <person name="Otillar R."/>
            <person name="Panaud O."/>
            <person name="Pangilinan J."/>
            <person name="Paulsen I."/>
            <person name="Piegu B."/>
            <person name="Poliakov A."/>
            <person name="Robbens S."/>
            <person name="Schmutz J."/>
            <person name="Toulza E."/>
            <person name="Wyss T."/>
            <person name="Zelensky A."/>
            <person name="Zhou K."/>
            <person name="Armbrust E.V."/>
            <person name="Bhattacharya D."/>
            <person name="Goodenough U.W."/>
            <person name="Van de Peer Y."/>
            <person name="Grigoriev I.V."/>
        </authorList>
    </citation>
    <scope>NUCLEOTIDE SEQUENCE [LARGE SCALE GENOMIC DNA]</scope>
    <source>
        <strain evidence="3">RCC299 / NOUM17</strain>
    </source>
</reference>
<protein>
    <submittedName>
        <fullName evidence="2">Uncharacterized protein</fullName>
    </submittedName>
</protein>
<dbReference type="GeneID" id="8247809"/>
<evidence type="ECO:0000313" key="3">
    <source>
        <dbReference type="Proteomes" id="UP000002009"/>
    </source>
</evidence>
<accession>C1FIJ7</accession>